<evidence type="ECO:0000259" key="3">
    <source>
        <dbReference type="SMART" id="SM00421"/>
    </source>
</evidence>
<dbReference type="Proteomes" id="UP000198575">
    <property type="component" value="Unassembled WGS sequence"/>
</dbReference>
<keyword evidence="2" id="KW-1133">Transmembrane helix</keyword>
<proteinExistence type="predicted"/>
<evidence type="ECO:0000256" key="2">
    <source>
        <dbReference type="SAM" id="Phobius"/>
    </source>
</evidence>
<dbReference type="InterPro" id="IPR000792">
    <property type="entry name" value="Tscrpt_reg_LuxR_C"/>
</dbReference>
<feature type="domain" description="HTH luxR-type" evidence="3">
    <location>
        <begin position="144"/>
        <end position="201"/>
    </location>
</feature>
<dbReference type="Pfam" id="PF00196">
    <property type="entry name" value="GerE"/>
    <property type="match status" value="1"/>
</dbReference>
<feature type="transmembrane region" description="Helical" evidence="2">
    <location>
        <begin position="44"/>
        <end position="67"/>
    </location>
</feature>
<sequence length="227" mass="24530">MTLPPATLTMTRTTTIVTEGSGPESAVKTDADDRTRRGGDPLQIGERAVIAGVLALIALLAGVDLLIEERQGVAFWHVLVETMVAVAACFGAFQLLHGAWRLRKRLDAQDRDFSAFRQEAEAWRMGSRKYLDGLSRSIGRQMEQWHLSAAEMEVAFLLLKGLSLKEIAAARQTSEKTARVQSSAIYTKSGLSGRSELSAFFLEDLLPPGNASPTDSTTGSNIGPPGN</sequence>
<dbReference type="AlphaFoldDB" id="A0A1I5AFM3"/>
<dbReference type="STRING" id="578942.SAMN05216289_1376"/>
<evidence type="ECO:0000313" key="5">
    <source>
        <dbReference type="Proteomes" id="UP000198575"/>
    </source>
</evidence>
<keyword evidence="2" id="KW-0472">Membrane</keyword>
<feature type="compositionally biased region" description="Polar residues" evidence="1">
    <location>
        <begin position="211"/>
        <end position="221"/>
    </location>
</feature>
<dbReference type="GO" id="GO:0006355">
    <property type="term" value="P:regulation of DNA-templated transcription"/>
    <property type="evidence" value="ECO:0007669"/>
    <property type="project" value="InterPro"/>
</dbReference>
<dbReference type="Gene3D" id="1.10.10.10">
    <property type="entry name" value="Winged helix-like DNA-binding domain superfamily/Winged helix DNA-binding domain"/>
    <property type="match status" value="1"/>
</dbReference>
<organism evidence="4 5">
    <name type="scientific">Dokdonella immobilis</name>
    <dbReference type="NCBI Taxonomy" id="578942"/>
    <lineage>
        <taxon>Bacteria</taxon>
        <taxon>Pseudomonadati</taxon>
        <taxon>Pseudomonadota</taxon>
        <taxon>Gammaproteobacteria</taxon>
        <taxon>Lysobacterales</taxon>
        <taxon>Rhodanobacteraceae</taxon>
        <taxon>Dokdonella</taxon>
    </lineage>
</organism>
<name>A0A1I5AFM3_9GAMM</name>
<evidence type="ECO:0000313" key="4">
    <source>
        <dbReference type="EMBL" id="SFN61192.1"/>
    </source>
</evidence>
<feature type="transmembrane region" description="Helical" evidence="2">
    <location>
        <begin position="73"/>
        <end position="96"/>
    </location>
</feature>
<reference evidence="4 5" key="1">
    <citation type="submission" date="2016-10" db="EMBL/GenBank/DDBJ databases">
        <authorList>
            <person name="de Groot N.N."/>
        </authorList>
    </citation>
    <scope>NUCLEOTIDE SEQUENCE [LARGE SCALE GENOMIC DNA]</scope>
    <source>
        <strain evidence="4 5">CGMCC 1.7659</strain>
    </source>
</reference>
<evidence type="ECO:0000256" key="1">
    <source>
        <dbReference type="SAM" id="MobiDB-lite"/>
    </source>
</evidence>
<keyword evidence="2" id="KW-0812">Transmembrane</keyword>
<keyword evidence="5" id="KW-1185">Reference proteome</keyword>
<feature type="region of interest" description="Disordered" evidence="1">
    <location>
        <begin position="206"/>
        <end position="227"/>
    </location>
</feature>
<dbReference type="InterPro" id="IPR016032">
    <property type="entry name" value="Sig_transdc_resp-reg_C-effctor"/>
</dbReference>
<dbReference type="InterPro" id="IPR036388">
    <property type="entry name" value="WH-like_DNA-bd_sf"/>
</dbReference>
<dbReference type="SUPFAM" id="SSF46894">
    <property type="entry name" value="C-terminal effector domain of the bipartite response regulators"/>
    <property type="match status" value="1"/>
</dbReference>
<feature type="compositionally biased region" description="Basic and acidic residues" evidence="1">
    <location>
        <begin position="27"/>
        <end position="39"/>
    </location>
</feature>
<accession>A0A1I5AFM3</accession>
<dbReference type="GO" id="GO:0003677">
    <property type="term" value="F:DNA binding"/>
    <property type="evidence" value="ECO:0007669"/>
    <property type="project" value="InterPro"/>
</dbReference>
<gene>
    <name evidence="4" type="ORF">SAMN05216289_1376</name>
</gene>
<dbReference type="SMART" id="SM00421">
    <property type="entry name" value="HTH_LUXR"/>
    <property type="match status" value="1"/>
</dbReference>
<dbReference type="EMBL" id="FOVF01000037">
    <property type="protein sequence ID" value="SFN61192.1"/>
    <property type="molecule type" value="Genomic_DNA"/>
</dbReference>
<protein>
    <submittedName>
        <fullName evidence="4">Transcriptional regulator, LuxR family</fullName>
    </submittedName>
</protein>
<feature type="region of interest" description="Disordered" evidence="1">
    <location>
        <begin position="19"/>
        <end position="39"/>
    </location>
</feature>